<dbReference type="EMBL" id="AFBI03000035">
    <property type="protein sequence ID" value="EJW03547.1"/>
    <property type="molecule type" value="Genomic_DNA"/>
</dbReference>
<organism evidence="1 2">
    <name type="scientific">Edhazardia aedis (strain USNM 41457)</name>
    <name type="common">Microsporidian parasite</name>
    <dbReference type="NCBI Taxonomy" id="1003232"/>
    <lineage>
        <taxon>Eukaryota</taxon>
        <taxon>Fungi</taxon>
        <taxon>Fungi incertae sedis</taxon>
        <taxon>Microsporidia</taxon>
        <taxon>Edhazardia</taxon>
    </lineage>
</organism>
<evidence type="ECO:0000313" key="2">
    <source>
        <dbReference type="Proteomes" id="UP000003163"/>
    </source>
</evidence>
<reference evidence="1 2" key="1">
    <citation type="submission" date="2011-08" db="EMBL/GenBank/DDBJ databases">
        <authorList>
            <person name="Liu Z.J."/>
            <person name="Shi F.L."/>
            <person name="Lu J.Q."/>
            <person name="Li M."/>
            <person name="Wang Z.L."/>
        </authorList>
    </citation>
    <scope>NUCLEOTIDE SEQUENCE [LARGE SCALE GENOMIC DNA]</scope>
    <source>
        <strain evidence="1 2">USNM 41457</strain>
    </source>
</reference>
<gene>
    <name evidence="1" type="ORF">EDEG_02131</name>
</gene>
<dbReference type="AlphaFoldDB" id="J9DQG2"/>
<sequence>MGHSCITYLLFFVMINNQINIEHEEPLTIELLKLLQSIEETFMYPLYCFNVRLVLDKLKLVGKTEESRTLSSWYDRLTRCGFWNNMDTMTANTLLKLCDIVLNYVLDKVCIEMDRFSMRYKIITGNKMTKKQRRGCFDAIINFLRYIIINIERLTSTAQNLIDKNKAPRIFEHLIKTPFSENDKDSIKGIDRHEFQFLICKLDNYFYASRLFCEIFQNLFNIRIDRKLKEKFVEDNPEIVNSCEFFWDESRKERTNFQIYVNYAKCRRFGLFGCAKFCSFKKYIVIVLNGKKYEFHKLRA</sequence>
<dbReference type="Proteomes" id="UP000003163">
    <property type="component" value="Unassembled WGS sequence"/>
</dbReference>
<comment type="caution">
    <text evidence="1">The sequence shown here is derived from an EMBL/GenBank/DDBJ whole genome shotgun (WGS) entry which is preliminary data.</text>
</comment>
<keyword evidence="2" id="KW-1185">Reference proteome</keyword>
<accession>J9DQG2</accession>
<proteinExistence type="predicted"/>
<dbReference type="HOGENOM" id="CLU_927578_0_0_1"/>
<reference evidence="2" key="2">
    <citation type="submission" date="2015-07" db="EMBL/GenBank/DDBJ databases">
        <title>Contrasting host-pathogen interactions and genome evolution in two generalist and specialist microsporidian pathogens of mosquitoes.</title>
        <authorList>
            <consortium name="The Broad Institute Genomics Platform"/>
            <consortium name="The Broad Institute Genome Sequencing Center for Infectious Disease"/>
            <person name="Cuomo C.A."/>
            <person name="Sanscrainte N.D."/>
            <person name="Goldberg J.M."/>
            <person name="Heiman D."/>
            <person name="Young S."/>
            <person name="Zeng Q."/>
            <person name="Becnel J.J."/>
            <person name="Birren B.W."/>
        </authorList>
    </citation>
    <scope>NUCLEOTIDE SEQUENCE [LARGE SCALE GENOMIC DNA]</scope>
    <source>
        <strain evidence="2">USNM 41457</strain>
    </source>
</reference>
<dbReference type="InParanoid" id="J9DQG2"/>
<dbReference type="VEuPathDB" id="MicrosporidiaDB:EDEG_02131"/>
<protein>
    <submittedName>
        <fullName evidence="1">Uncharacterized protein</fullName>
    </submittedName>
</protein>
<name>J9DQG2_EDHAE</name>
<evidence type="ECO:0000313" key="1">
    <source>
        <dbReference type="EMBL" id="EJW03547.1"/>
    </source>
</evidence>